<dbReference type="Gene3D" id="3.40.50.1820">
    <property type="entry name" value="alpha/beta hydrolase"/>
    <property type="match status" value="1"/>
</dbReference>
<dbReference type="Proteomes" id="UP001229716">
    <property type="component" value="Unassembled WGS sequence"/>
</dbReference>
<keyword evidence="1" id="KW-0378">Hydrolase</keyword>
<comment type="caution">
    <text evidence="1">The sequence shown here is derived from an EMBL/GenBank/DDBJ whole genome shotgun (WGS) entry which is preliminary data.</text>
</comment>
<protein>
    <submittedName>
        <fullName evidence="1">YqiA/YcfP family alpha/beta fold hydrolase</fullName>
    </submittedName>
</protein>
<evidence type="ECO:0000313" key="2">
    <source>
        <dbReference type="Proteomes" id="UP001229716"/>
    </source>
</evidence>
<dbReference type="InterPro" id="IPR029058">
    <property type="entry name" value="AB_hydrolase_fold"/>
</dbReference>
<name>A0ABT7KU14_9BACI</name>
<accession>A0ABT7KU14</accession>
<keyword evidence="2" id="KW-1185">Reference proteome</keyword>
<reference evidence="1 2" key="1">
    <citation type="journal article" date="2023" name="Int. J. Mol. Sci.">
        <title>Pathogenicity and Genomic Characterization of a Novel Genospecies, Bacillus shihchuchen, of the Bacillus cereus Group Isolated from Chinese Softshell Turtle (Pelodiscus sinensis).</title>
        <authorList>
            <person name="Cheng L.W."/>
            <person name="Byadgi O.V."/>
            <person name="Tsai C.E."/>
            <person name="Wang P.C."/>
            <person name="Chen S.C."/>
        </authorList>
    </citation>
    <scope>NUCLEOTIDE SEQUENCE [LARGE SCALE GENOMIC DNA]</scope>
    <source>
        <strain evidence="1 2">QF108-045</strain>
    </source>
</reference>
<proteinExistence type="predicted"/>
<dbReference type="EMBL" id="JASWHZ010000001">
    <property type="protein sequence ID" value="MDL2417601.1"/>
    <property type="molecule type" value="Genomic_DNA"/>
</dbReference>
<sequence length="212" mass="24112">MAFKNENVFNGEVDIKYLFQKSYQKTKNLVVVFSGIPPMGKNPSYNYVRTLSGYDCNKLFILDDFGCRASYYLCENRDFAIERSVISLINYIVKENEIDTILACGSSKGGYASLYYGLKYGFDHIVAASPQFLIGEYLMNQTNSQNIASFMAGDVTEDDYNFLNNIMSNMINETNHKPSIFIHLGAGEPHYEVHVKPLMQLLEKEILIILLT</sequence>
<dbReference type="GO" id="GO:0016787">
    <property type="term" value="F:hydrolase activity"/>
    <property type="evidence" value="ECO:0007669"/>
    <property type="project" value="UniProtKB-KW"/>
</dbReference>
<organism evidence="1 2">
    <name type="scientific">Bacillus shihchuchen</name>
    <dbReference type="NCBI Taxonomy" id="3036942"/>
    <lineage>
        <taxon>Bacteria</taxon>
        <taxon>Bacillati</taxon>
        <taxon>Bacillota</taxon>
        <taxon>Bacilli</taxon>
        <taxon>Bacillales</taxon>
        <taxon>Bacillaceae</taxon>
        <taxon>Bacillus</taxon>
        <taxon>Bacillus cereus group</taxon>
    </lineage>
</organism>
<evidence type="ECO:0000313" key="1">
    <source>
        <dbReference type="EMBL" id="MDL2417601.1"/>
    </source>
</evidence>
<gene>
    <name evidence="1" type="ORF">P6F46_08510</name>
</gene>
<dbReference type="SUPFAM" id="SSF53474">
    <property type="entry name" value="alpha/beta-Hydrolases"/>
    <property type="match status" value="1"/>
</dbReference>